<dbReference type="SUPFAM" id="SSF50182">
    <property type="entry name" value="Sm-like ribonucleoproteins"/>
    <property type="match status" value="1"/>
</dbReference>
<feature type="transmembrane region" description="Helical" evidence="7">
    <location>
        <begin position="509"/>
        <end position="536"/>
    </location>
</feature>
<evidence type="ECO:0000256" key="1">
    <source>
        <dbReference type="ARBA" id="ARBA00004651"/>
    </source>
</evidence>
<evidence type="ECO:0000256" key="3">
    <source>
        <dbReference type="ARBA" id="ARBA00022475"/>
    </source>
</evidence>
<feature type="transmembrane region" description="Helical" evidence="7">
    <location>
        <begin position="393"/>
        <end position="412"/>
    </location>
</feature>
<dbReference type="Gene3D" id="1.10.287.1260">
    <property type="match status" value="1"/>
</dbReference>
<dbReference type="InterPro" id="IPR049278">
    <property type="entry name" value="MS_channel_C"/>
</dbReference>
<accession>A0ABT0HSK9</accession>
<evidence type="ECO:0000313" key="11">
    <source>
        <dbReference type="Proteomes" id="UP001202180"/>
    </source>
</evidence>
<reference evidence="10 11" key="1">
    <citation type="submission" date="2022-04" db="EMBL/GenBank/DDBJ databases">
        <title>Spirosoma sp. strain RP8 genome sequencing and assembly.</title>
        <authorList>
            <person name="Jung Y."/>
        </authorList>
    </citation>
    <scope>NUCLEOTIDE SEQUENCE [LARGE SCALE GENOMIC DNA]</scope>
    <source>
        <strain evidence="10 11">RP8</strain>
    </source>
</reference>
<dbReference type="InterPro" id="IPR011066">
    <property type="entry name" value="MscS_channel_C_sf"/>
</dbReference>
<evidence type="ECO:0000256" key="6">
    <source>
        <dbReference type="ARBA" id="ARBA00023136"/>
    </source>
</evidence>
<dbReference type="InterPro" id="IPR010920">
    <property type="entry name" value="LSM_dom_sf"/>
</dbReference>
<feature type="transmembrane region" description="Helical" evidence="7">
    <location>
        <begin position="548"/>
        <end position="568"/>
    </location>
</feature>
<evidence type="ECO:0000256" key="5">
    <source>
        <dbReference type="ARBA" id="ARBA00022989"/>
    </source>
</evidence>
<dbReference type="EMBL" id="JALPRF010000006">
    <property type="protein sequence ID" value="MCK8495163.1"/>
    <property type="molecule type" value="Genomic_DNA"/>
</dbReference>
<feature type="transmembrane region" description="Helical" evidence="7">
    <location>
        <begin position="624"/>
        <end position="651"/>
    </location>
</feature>
<dbReference type="PANTHER" id="PTHR30347:SF1">
    <property type="entry name" value="MECHANOSENSITIVE CHANNEL MSCK"/>
    <property type="match status" value="1"/>
</dbReference>
<dbReference type="Gene3D" id="2.30.30.60">
    <property type="match status" value="1"/>
</dbReference>
<feature type="transmembrane region" description="Helical" evidence="7">
    <location>
        <begin position="424"/>
        <end position="445"/>
    </location>
</feature>
<feature type="domain" description="Mechanosensitive ion channel MscS" evidence="8">
    <location>
        <begin position="638"/>
        <end position="704"/>
    </location>
</feature>
<feature type="transmembrane region" description="Helical" evidence="7">
    <location>
        <begin position="370"/>
        <end position="387"/>
    </location>
</feature>
<gene>
    <name evidence="10" type="ORF">M0L20_25045</name>
</gene>
<evidence type="ECO:0000256" key="7">
    <source>
        <dbReference type="SAM" id="Phobius"/>
    </source>
</evidence>
<sequence length="796" mass="87869">MISLFVMLNQLTPSCCRGAVVKRCFLSFLLSVFVLLAAVPVVAQDSIRDNVPTQTIPDTLLFKIQKAQSVITEIKAANKRGYGVARVRAGLADVKTNIAPVTADINAQNKAIDAKTLSNYSLLLNDALDKLSNWRTTLSKTNNDLQSRLDRVVALSNDSLLTVAGNDTTDRKLYADQLSGLRVQLQEAGTRTSAQLDTVSRLLADVSGTYLNISALQTNINERVQKSNENAFQRESPYIWDAPASLSASSVQDVLTSSYQGQNKILKYFFASSWDNRFLLILLSIGFFVWVFTNFKKANNPALSEKLGELQYENIRPIPIVASLIVLLNLTPLFEPNSPSLYIELTQFLLLVALTVHLWKRFSKEDLRMWLLNVALYVLLVITNTLVGDSLIMRLWLIVLNVGFIYIGVAFFKRLQRRHISDRIIRPVIRLYLVLQLLAIVLNVFGRISLAQTFAITAVVGLVQITGLGVFIEIVLEALDLQIKISTSSAGIFSRVNVEHTRRSFKKGLAFVAVALWLLVFFINLGIADGIFNFIYQILIRPRSFGSISFTLSNLLSFSVIVYLASLLQKNIGLLFGESQLPAANGEIDQVSSVLALIRLVIIVAGVFLAVAASGISIDKLTVVLGALSVGIGLGMQNIVSNFVSGIILVFEKPFRIGDYVELADKKGRIRDIGIRSSKMITSQGSEVIIPNGDLLSNRLVNWTSSDTYLKTEFTLKVSADTDLQAIKEIIRKETSEIDGAIKTMPPDVVVTAIGPDNVELKVVVWISSIYSEASVKSQLLQNLLSDFKEANIKLV</sequence>
<evidence type="ECO:0000313" key="10">
    <source>
        <dbReference type="EMBL" id="MCK8495163.1"/>
    </source>
</evidence>
<keyword evidence="3" id="KW-1003">Cell membrane</keyword>
<dbReference type="PANTHER" id="PTHR30347">
    <property type="entry name" value="POTASSIUM CHANNEL RELATED"/>
    <property type="match status" value="1"/>
</dbReference>
<dbReference type="SUPFAM" id="SSF82689">
    <property type="entry name" value="Mechanosensitive channel protein MscS (YggB), C-terminal domain"/>
    <property type="match status" value="1"/>
</dbReference>
<proteinExistence type="inferred from homology"/>
<dbReference type="Pfam" id="PF21082">
    <property type="entry name" value="MS_channel_3rd"/>
    <property type="match status" value="1"/>
</dbReference>
<dbReference type="SUPFAM" id="SSF82861">
    <property type="entry name" value="Mechanosensitive channel protein MscS (YggB), transmembrane region"/>
    <property type="match status" value="1"/>
</dbReference>
<keyword evidence="6 7" id="KW-0472">Membrane</keyword>
<keyword evidence="11" id="KW-1185">Reference proteome</keyword>
<dbReference type="InterPro" id="IPR023408">
    <property type="entry name" value="MscS_beta-dom_sf"/>
</dbReference>
<dbReference type="Proteomes" id="UP001202180">
    <property type="component" value="Unassembled WGS sequence"/>
</dbReference>
<keyword evidence="5 7" id="KW-1133">Transmembrane helix</keyword>
<feature type="transmembrane region" description="Helical" evidence="7">
    <location>
        <begin position="451"/>
        <end position="476"/>
    </location>
</feature>
<keyword evidence="4 7" id="KW-0812">Transmembrane</keyword>
<dbReference type="Gene3D" id="3.30.70.100">
    <property type="match status" value="1"/>
</dbReference>
<evidence type="ECO:0000256" key="2">
    <source>
        <dbReference type="ARBA" id="ARBA00008017"/>
    </source>
</evidence>
<organism evidence="10 11">
    <name type="scientific">Spirosoma liriopis</name>
    <dbReference type="NCBI Taxonomy" id="2937440"/>
    <lineage>
        <taxon>Bacteria</taxon>
        <taxon>Pseudomonadati</taxon>
        <taxon>Bacteroidota</taxon>
        <taxon>Cytophagia</taxon>
        <taxon>Cytophagales</taxon>
        <taxon>Cytophagaceae</taxon>
        <taxon>Spirosoma</taxon>
    </lineage>
</organism>
<dbReference type="InterPro" id="IPR052702">
    <property type="entry name" value="MscS-like_channel"/>
</dbReference>
<dbReference type="Pfam" id="PF00924">
    <property type="entry name" value="MS_channel_2nd"/>
    <property type="match status" value="1"/>
</dbReference>
<feature type="domain" description="Mechanosensitive ion channel MscS C-terminal" evidence="9">
    <location>
        <begin position="713"/>
        <end position="794"/>
    </location>
</feature>
<comment type="subcellular location">
    <subcellularLocation>
        <location evidence="1">Cell membrane</location>
        <topology evidence="1">Multi-pass membrane protein</topology>
    </subcellularLocation>
</comment>
<dbReference type="InterPro" id="IPR011014">
    <property type="entry name" value="MscS_channel_TM-2"/>
</dbReference>
<comment type="similarity">
    <text evidence="2">Belongs to the MscS (TC 1.A.23) family.</text>
</comment>
<name>A0ABT0HSK9_9BACT</name>
<feature type="transmembrane region" description="Helical" evidence="7">
    <location>
        <begin position="278"/>
        <end position="295"/>
    </location>
</feature>
<evidence type="ECO:0000259" key="8">
    <source>
        <dbReference type="Pfam" id="PF00924"/>
    </source>
</evidence>
<comment type="caution">
    <text evidence="10">The sequence shown here is derived from an EMBL/GenBank/DDBJ whole genome shotgun (WGS) entry which is preliminary data.</text>
</comment>
<feature type="transmembrane region" description="Helical" evidence="7">
    <location>
        <begin position="597"/>
        <end position="618"/>
    </location>
</feature>
<dbReference type="RefSeq" id="WP_248479863.1">
    <property type="nucleotide sequence ID" value="NZ_JALPRF010000006.1"/>
</dbReference>
<dbReference type="InterPro" id="IPR006685">
    <property type="entry name" value="MscS_channel_2nd"/>
</dbReference>
<evidence type="ECO:0000256" key="4">
    <source>
        <dbReference type="ARBA" id="ARBA00022692"/>
    </source>
</evidence>
<evidence type="ECO:0000259" key="9">
    <source>
        <dbReference type="Pfam" id="PF21082"/>
    </source>
</evidence>
<protein>
    <submittedName>
        <fullName evidence="10">Mechanosensitive ion channel</fullName>
    </submittedName>
</protein>